<evidence type="ECO:0000256" key="10">
    <source>
        <dbReference type="ARBA" id="ARBA00022777"/>
    </source>
</evidence>
<keyword evidence="12 15" id="KW-0460">Magnesium</keyword>
<gene>
    <name evidence="19" type="ORF">COT75_00285</name>
</gene>
<comment type="catalytic activity">
    <reaction evidence="14 15">
        <text>pyruvate + ATP + H2O = phosphoenolpyruvate + AMP + phosphate + 2 H(+)</text>
        <dbReference type="Rhea" id="RHEA:11364"/>
        <dbReference type="ChEBI" id="CHEBI:15361"/>
        <dbReference type="ChEBI" id="CHEBI:15377"/>
        <dbReference type="ChEBI" id="CHEBI:15378"/>
        <dbReference type="ChEBI" id="CHEBI:30616"/>
        <dbReference type="ChEBI" id="CHEBI:43474"/>
        <dbReference type="ChEBI" id="CHEBI:58702"/>
        <dbReference type="ChEBI" id="CHEBI:456215"/>
        <dbReference type="EC" id="2.7.9.2"/>
    </reaction>
</comment>
<evidence type="ECO:0000256" key="6">
    <source>
        <dbReference type="ARBA" id="ARBA00021623"/>
    </source>
</evidence>
<evidence type="ECO:0000256" key="1">
    <source>
        <dbReference type="ARBA" id="ARBA00001946"/>
    </source>
</evidence>
<reference evidence="20" key="1">
    <citation type="submission" date="2017-09" db="EMBL/GenBank/DDBJ databases">
        <title>Depth-based differentiation of microbial function through sediment-hosted aquifers and enrichment of novel symbionts in the deep terrestrial subsurface.</title>
        <authorList>
            <person name="Probst A.J."/>
            <person name="Ladd B."/>
            <person name="Jarett J.K."/>
            <person name="Geller-Mcgrath D.E."/>
            <person name="Sieber C.M.K."/>
            <person name="Emerson J.B."/>
            <person name="Anantharaman K."/>
            <person name="Thomas B.C."/>
            <person name="Malmstrom R."/>
            <person name="Stieglmeier M."/>
            <person name="Klingl A."/>
            <person name="Woyke T."/>
            <person name="Ryan C.M."/>
            <person name="Banfield J.F."/>
        </authorList>
    </citation>
    <scope>NUCLEOTIDE SEQUENCE [LARGE SCALE GENOMIC DNA]</scope>
</reference>
<comment type="function">
    <text evidence="2 15">Catalyzes the phosphorylation of pyruvate to phosphoenolpyruvate.</text>
</comment>
<dbReference type="InterPro" id="IPR002192">
    <property type="entry name" value="PPDK_AMP/ATP-bd"/>
</dbReference>
<proteinExistence type="inferred from homology"/>
<dbReference type="UniPathway" id="UPA00138"/>
<evidence type="ECO:0000313" key="19">
    <source>
        <dbReference type="EMBL" id="PIS09627.1"/>
    </source>
</evidence>
<keyword evidence="7 15" id="KW-0808">Transferase</keyword>
<evidence type="ECO:0000256" key="8">
    <source>
        <dbReference type="ARBA" id="ARBA00022723"/>
    </source>
</evidence>
<evidence type="ECO:0000259" key="16">
    <source>
        <dbReference type="Pfam" id="PF00391"/>
    </source>
</evidence>
<dbReference type="Proteomes" id="UP000230093">
    <property type="component" value="Unassembled WGS sequence"/>
</dbReference>
<evidence type="ECO:0000259" key="18">
    <source>
        <dbReference type="Pfam" id="PF02896"/>
    </source>
</evidence>
<evidence type="ECO:0000256" key="13">
    <source>
        <dbReference type="ARBA" id="ARBA00033470"/>
    </source>
</evidence>
<evidence type="ECO:0000256" key="5">
    <source>
        <dbReference type="ARBA" id="ARBA00011996"/>
    </source>
</evidence>
<dbReference type="PANTHER" id="PTHR43030">
    <property type="entry name" value="PHOSPHOENOLPYRUVATE SYNTHASE"/>
    <property type="match status" value="1"/>
</dbReference>
<dbReference type="EMBL" id="PEZT01000001">
    <property type="protein sequence ID" value="PIS09627.1"/>
    <property type="molecule type" value="Genomic_DNA"/>
</dbReference>
<evidence type="ECO:0000256" key="11">
    <source>
        <dbReference type="ARBA" id="ARBA00022840"/>
    </source>
</evidence>
<dbReference type="SUPFAM" id="SSF51621">
    <property type="entry name" value="Phosphoenolpyruvate/pyruvate domain"/>
    <property type="match status" value="1"/>
</dbReference>
<keyword evidence="19" id="KW-0670">Pyruvate</keyword>
<dbReference type="InterPro" id="IPR008279">
    <property type="entry name" value="PEP-util_enz_mobile_dom"/>
</dbReference>
<evidence type="ECO:0000256" key="2">
    <source>
        <dbReference type="ARBA" id="ARBA00002988"/>
    </source>
</evidence>
<feature type="domain" description="PEP-utilising enzyme C-terminal" evidence="18">
    <location>
        <begin position="487"/>
        <end position="772"/>
    </location>
</feature>
<keyword evidence="8 15" id="KW-0479">Metal-binding</keyword>
<dbReference type="InterPro" id="IPR040442">
    <property type="entry name" value="Pyrv_kinase-like_dom_sf"/>
</dbReference>
<dbReference type="GO" id="GO:0046872">
    <property type="term" value="F:metal ion binding"/>
    <property type="evidence" value="ECO:0007669"/>
    <property type="project" value="UniProtKB-KW"/>
</dbReference>
<keyword evidence="11 15" id="KW-0067">ATP-binding</keyword>
<dbReference type="Pfam" id="PF01326">
    <property type="entry name" value="PPDK_N"/>
    <property type="match status" value="1"/>
</dbReference>
<dbReference type="SUPFAM" id="SSF52009">
    <property type="entry name" value="Phosphohistidine domain"/>
    <property type="match status" value="1"/>
</dbReference>
<protein>
    <recommendedName>
        <fullName evidence="6 15">Phosphoenolpyruvate synthase</fullName>
        <shortName evidence="15">PEP synthase</shortName>
        <ecNumber evidence="5 15">2.7.9.2</ecNumber>
    </recommendedName>
    <alternativeName>
        <fullName evidence="13 15">Pyruvate, water dikinase</fullName>
    </alternativeName>
</protein>
<keyword evidence="10 15" id="KW-0418">Kinase</keyword>
<evidence type="ECO:0000259" key="17">
    <source>
        <dbReference type="Pfam" id="PF01326"/>
    </source>
</evidence>
<dbReference type="Gene3D" id="3.30.1490.20">
    <property type="entry name" value="ATP-grasp fold, A domain"/>
    <property type="match status" value="1"/>
</dbReference>
<dbReference type="NCBIfam" id="TIGR01418">
    <property type="entry name" value="PEP_synth"/>
    <property type="match status" value="1"/>
</dbReference>
<evidence type="ECO:0000256" key="3">
    <source>
        <dbReference type="ARBA" id="ARBA00004742"/>
    </source>
</evidence>
<dbReference type="NCBIfam" id="NF005057">
    <property type="entry name" value="PRK06464.1"/>
    <property type="match status" value="1"/>
</dbReference>
<dbReference type="Gene3D" id="3.20.20.60">
    <property type="entry name" value="Phosphoenolpyruvate-binding domains"/>
    <property type="match status" value="1"/>
</dbReference>
<evidence type="ECO:0000256" key="12">
    <source>
        <dbReference type="ARBA" id="ARBA00022842"/>
    </source>
</evidence>
<dbReference type="Pfam" id="PF02896">
    <property type="entry name" value="PEP-utilizers_C"/>
    <property type="match status" value="1"/>
</dbReference>
<evidence type="ECO:0000256" key="15">
    <source>
        <dbReference type="PIRNR" id="PIRNR000854"/>
    </source>
</evidence>
<dbReference type="InterPro" id="IPR018274">
    <property type="entry name" value="PEP_util_AS"/>
</dbReference>
<comment type="pathway">
    <text evidence="3 15">Carbohydrate biosynthesis; gluconeogenesis.</text>
</comment>
<dbReference type="FunFam" id="3.30.1490.20:FF:000010">
    <property type="entry name" value="Phosphoenolpyruvate synthase"/>
    <property type="match status" value="1"/>
</dbReference>
<dbReference type="Gene3D" id="3.50.30.10">
    <property type="entry name" value="Phosphohistidine domain"/>
    <property type="match status" value="1"/>
</dbReference>
<sequence>MEKKQLHIVWFNQIDRDDISLVGGKGANLGEMVKAKFPIPNGFIVTAEAYWHFINSNKIKDEIEKILRPVNVHDPRQLTRVSQDIKKLILKSQVPKDLSMEIIKNYEELSGGVGRACLIAARSSATAEDLPDASFAGQQETFLNIKGEANLINKVRACWASLFTPRAIFYREEKKFDHFKVGIAVVVQKMIQAKTSGVMFTIDPVTNDKSKIIIEGIYGLGELIVQGSVTPDHYEVDRQSFKIIKKDIREQKVQLIKKDRETKNIKVKKYRQKKQKISDSNIKELAQYGKALHQHYFFPQDIEWGIEKSKIYILQTRPVTTIPSDAKIKLNQEEVSKIDLPLLVKGDPASPGIAGGFAKLIKSPKMISELKYGEVLLTKMTTPDFVPAMKRASAIITDKGGQTSHAAIVSRELGVPCIVGTKTGTKIIKNGEMVTVNGKTGEVFKGGLKILKKNIQPKTKTLGSYPLASEGNEKMPGYLSSHLEKIKTATKLYVNLAEPDLAAKVAQKDVDGVGLLRAEFMISQEIKQHPKKLIEDKKQKFFIDKLAEGLEKFCTAFEPRPVVYRATDFKTNEYRNLIGGKRFEPEEENPLIGFRGALRYVNNRNVFEMELKAIKKVREKYNNLWLMIPFIRTVNELKEVKKIVSTNGLIRSTSFQLWMMAEVPSNVLILEDFIKAGIDGISIGSNDLTMLVLGIDRDNEELGDSFDVQDKAVLKALKMIIKTSLKNKISVSICGQAPSLYPSLTQKLVGWGITSVSVSPDMIDQTREIIFEAEKRRTKK</sequence>
<dbReference type="PIRSF" id="PIRSF000854">
    <property type="entry name" value="PEP_synthase"/>
    <property type="match status" value="1"/>
</dbReference>
<dbReference type="GO" id="GO:0008986">
    <property type="term" value="F:pyruvate, water dikinase activity"/>
    <property type="evidence" value="ECO:0007669"/>
    <property type="project" value="UniProtKB-EC"/>
</dbReference>
<dbReference type="GO" id="GO:0005524">
    <property type="term" value="F:ATP binding"/>
    <property type="evidence" value="ECO:0007669"/>
    <property type="project" value="UniProtKB-KW"/>
</dbReference>
<feature type="domain" description="PEP-utilising enzyme mobile" evidence="16">
    <location>
        <begin position="372"/>
        <end position="441"/>
    </location>
</feature>
<keyword evidence="9 15" id="KW-0547">Nucleotide-binding</keyword>
<dbReference type="AlphaFoldDB" id="A0A2H0WAF8"/>
<comment type="similarity">
    <text evidence="4 15">Belongs to the PEP-utilizing enzyme family.</text>
</comment>
<comment type="caution">
    <text evidence="19">The sequence shown here is derived from an EMBL/GenBank/DDBJ whole genome shotgun (WGS) entry which is preliminary data.</text>
</comment>
<evidence type="ECO:0000256" key="9">
    <source>
        <dbReference type="ARBA" id="ARBA00022741"/>
    </source>
</evidence>
<dbReference type="PROSITE" id="PS00370">
    <property type="entry name" value="PEP_ENZYMES_PHOS_SITE"/>
    <property type="match status" value="1"/>
</dbReference>
<dbReference type="EC" id="2.7.9.2" evidence="5 15"/>
<name>A0A2H0WAF8_9BACT</name>
<dbReference type="GO" id="GO:0006094">
    <property type="term" value="P:gluconeogenesis"/>
    <property type="evidence" value="ECO:0007669"/>
    <property type="project" value="UniProtKB-UniPathway"/>
</dbReference>
<evidence type="ECO:0000256" key="14">
    <source>
        <dbReference type="ARBA" id="ARBA00047700"/>
    </source>
</evidence>
<dbReference type="InterPro" id="IPR006319">
    <property type="entry name" value="PEP_synth"/>
</dbReference>
<dbReference type="Gene3D" id="3.30.470.20">
    <property type="entry name" value="ATP-grasp fold, B domain"/>
    <property type="match status" value="1"/>
</dbReference>
<dbReference type="InterPro" id="IPR000121">
    <property type="entry name" value="PEP_util_C"/>
</dbReference>
<evidence type="ECO:0000256" key="4">
    <source>
        <dbReference type="ARBA" id="ARBA00007837"/>
    </source>
</evidence>
<evidence type="ECO:0000313" key="20">
    <source>
        <dbReference type="Proteomes" id="UP000230093"/>
    </source>
</evidence>
<dbReference type="InterPro" id="IPR013815">
    <property type="entry name" value="ATP_grasp_subdomain_1"/>
</dbReference>
<dbReference type="InterPro" id="IPR015813">
    <property type="entry name" value="Pyrv/PenolPyrv_kinase-like_dom"/>
</dbReference>
<comment type="cofactor">
    <cofactor evidence="1 15">
        <name>Mg(2+)</name>
        <dbReference type="ChEBI" id="CHEBI:18420"/>
    </cofactor>
</comment>
<dbReference type="PANTHER" id="PTHR43030:SF1">
    <property type="entry name" value="PHOSPHOENOLPYRUVATE SYNTHASE"/>
    <property type="match status" value="1"/>
</dbReference>
<dbReference type="SUPFAM" id="SSF56059">
    <property type="entry name" value="Glutathione synthetase ATP-binding domain-like"/>
    <property type="match status" value="1"/>
</dbReference>
<dbReference type="Pfam" id="PF00391">
    <property type="entry name" value="PEP-utilizers"/>
    <property type="match status" value="1"/>
</dbReference>
<evidence type="ECO:0000256" key="7">
    <source>
        <dbReference type="ARBA" id="ARBA00022679"/>
    </source>
</evidence>
<accession>A0A2H0WAF8</accession>
<dbReference type="InterPro" id="IPR036637">
    <property type="entry name" value="Phosphohistidine_dom_sf"/>
</dbReference>
<feature type="domain" description="Pyruvate phosphate dikinase AMP/ATP-binding" evidence="17">
    <location>
        <begin position="20"/>
        <end position="328"/>
    </location>
</feature>
<organism evidence="19 20">
    <name type="scientific">Candidatus Beckwithbacteria bacterium CG10_big_fil_rev_8_21_14_0_10_34_10</name>
    <dbReference type="NCBI Taxonomy" id="1974495"/>
    <lineage>
        <taxon>Bacteria</taxon>
        <taxon>Candidatus Beckwithiibacteriota</taxon>
    </lineage>
</organism>